<evidence type="ECO:0000313" key="2">
    <source>
        <dbReference type="Proteomes" id="UP000318437"/>
    </source>
</evidence>
<dbReference type="EMBL" id="SJPS01000002">
    <property type="protein sequence ID" value="TWU28697.1"/>
    <property type="molecule type" value="Genomic_DNA"/>
</dbReference>
<dbReference type="PANTHER" id="PTHR31118">
    <property type="entry name" value="CYCLASE-LIKE PROTEIN 2"/>
    <property type="match status" value="1"/>
</dbReference>
<reference evidence="1 2" key="1">
    <citation type="submission" date="2019-02" db="EMBL/GenBank/DDBJ databases">
        <title>Deep-cultivation of Planctomycetes and their phenomic and genomic characterization uncovers novel biology.</title>
        <authorList>
            <person name="Wiegand S."/>
            <person name="Jogler M."/>
            <person name="Boedeker C."/>
            <person name="Pinto D."/>
            <person name="Vollmers J."/>
            <person name="Rivas-Marin E."/>
            <person name="Kohn T."/>
            <person name="Peeters S.H."/>
            <person name="Heuer A."/>
            <person name="Rast P."/>
            <person name="Oberbeckmann S."/>
            <person name="Bunk B."/>
            <person name="Jeske O."/>
            <person name="Meyerdierks A."/>
            <person name="Storesund J.E."/>
            <person name="Kallscheuer N."/>
            <person name="Luecker S."/>
            <person name="Lage O.M."/>
            <person name="Pohl T."/>
            <person name="Merkel B.J."/>
            <person name="Hornburger P."/>
            <person name="Mueller R.-W."/>
            <person name="Bruemmer F."/>
            <person name="Labrenz M."/>
            <person name="Spormann A.M."/>
            <person name="Op Den Camp H."/>
            <person name="Overmann J."/>
            <person name="Amann R."/>
            <person name="Jetten M.S.M."/>
            <person name="Mascher T."/>
            <person name="Medema M.H."/>
            <person name="Devos D.P."/>
            <person name="Kaster A.-K."/>
            <person name="Ovreas L."/>
            <person name="Rohde M."/>
            <person name="Galperin M.Y."/>
            <person name="Jogler C."/>
        </authorList>
    </citation>
    <scope>NUCLEOTIDE SEQUENCE [LARGE SCALE GENOMIC DNA]</scope>
    <source>
        <strain evidence="1 2">Pla144</strain>
    </source>
</reference>
<dbReference type="Pfam" id="PF04199">
    <property type="entry name" value="Cyclase"/>
    <property type="match status" value="1"/>
</dbReference>
<keyword evidence="1" id="KW-0378">Hydrolase</keyword>
<sequence>MMKLANLIEGRLRPEFSYMNRIVDLSLPIDETMPGVEVLPARHRCADGWNATSLTLYSHSGTHMDAPRHFFDEGAGIDALSLDNLMGPARVVDLIPVEPRQLLNIGDISSRIGEPAPRTRLLLRTDWHHRYGSAEYRDALPRISRDLATWLVEKKVALLGVEPPSVADVHNLDELTEVHEILLGGGVVIVEGLANLDQLIQAEVFFVALPLRIRNGDGCPVRAIAIEASEATYGP</sequence>
<dbReference type="SUPFAM" id="SSF102198">
    <property type="entry name" value="Putative cyclase"/>
    <property type="match status" value="1"/>
</dbReference>
<accession>A0A5C6CYT1</accession>
<dbReference type="InterPro" id="IPR037175">
    <property type="entry name" value="KFase_sf"/>
</dbReference>
<protein>
    <submittedName>
        <fullName evidence="1">Kynurenine formamidase</fullName>
        <ecNumber evidence="1">3.5.1.9</ecNumber>
    </submittedName>
</protein>
<dbReference type="PANTHER" id="PTHR31118:SF32">
    <property type="entry name" value="KYNURENINE FORMAMIDASE"/>
    <property type="match status" value="1"/>
</dbReference>
<gene>
    <name evidence="1" type="primary">kynB</name>
    <name evidence="1" type="ORF">Pla144_19890</name>
</gene>
<dbReference type="GO" id="GO:0019441">
    <property type="term" value="P:L-tryptophan catabolic process to kynurenine"/>
    <property type="evidence" value="ECO:0007669"/>
    <property type="project" value="InterPro"/>
</dbReference>
<dbReference type="InterPro" id="IPR007325">
    <property type="entry name" value="KFase/CYL"/>
</dbReference>
<keyword evidence="2" id="KW-1185">Reference proteome</keyword>
<evidence type="ECO:0000313" key="1">
    <source>
        <dbReference type="EMBL" id="TWU28697.1"/>
    </source>
</evidence>
<dbReference type="Gene3D" id="3.50.30.50">
    <property type="entry name" value="Putative cyclase"/>
    <property type="match status" value="1"/>
</dbReference>
<dbReference type="AlphaFoldDB" id="A0A5C6CYT1"/>
<organism evidence="1 2">
    <name type="scientific">Bythopirellula polymerisocia</name>
    <dbReference type="NCBI Taxonomy" id="2528003"/>
    <lineage>
        <taxon>Bacteria</taxon>
        <taxon>Pseudomonadati</taxon>
        <taxon>Planctomycetota</taxon>
        <taxon>Planctomycetia</taxon>
        <taxon>Pirellulales</taxon>
        <taxon>Lacipirellulaceae</taxon>
        <taxon>Bythopirellula</taxon>
    </lineage>
</organism>
<name>A0A5C6CYT1_9BACT</name>
<dbReference type="GO" id="GO:0004061">
    <property type="term" value="F:arylformamidase activity"/>
    <property type="evidence" value="ECO:0007669"/>
    <property type="project" value="UniProtKB-EC"/>
</dbReference>
<dbReference type="Proteomes" id="UP000318437">
    <property type="component" value="Unassembled WGS sequence"/>
</dbReference>
<comment type="caution">
    <text evidence="1">The sequence shown here is derived from an EMBL/GenBank/DDBJ whole genome shotgun (WGS) entry which is preliminary data.</text>
</comment>
<dbReference type="EC" id="3.5.1.9" evidence="1"/>
<proteinExistence type="predicted"/>